<evidence type="ECO:0000256" key="1">
    <source>
        <dbReference type="SAM" id="MobiDB-lite"/>
    </source>
</evidence>
<comment type="caution">
    <text evidence="2">The sequence shown here is derived from an EMBL/GenBank/DDBJ whole genome shotgun (WGS) entry which is preliminary data.</text>
</comment>
<dbReference type="Proteomes" id="UP001060895">
    <property type="component" value="Unassembled WGS sequence"/>
</dbReference>
<evidence type="ECO:0000313" key="2">
    <source>
        <dbReference type="EMBL" id="GBQ24790.1"/>
    </source>
</evidence>
<evidence type="ECO:0008006" key="4">
    <source>
        <dbReference type="Google" id="ProtNLM"/>
    </source>
</evidence>
<evidence type="ECO:0000313" key="3">
    <source>
        <dbReference type="Proteomes" id="UP001060895"/>
    </source>
</evidence>
<protein>
    <recommendedName>
        <fullName evidence="4">Transposase</fullName>
    </recommendedName>
</protein>
<dbReference type="EMBL" id="BAQP01000107">
    <property type="protein sequence ID" value="GBQ24790.1"/>
    <property type="molecule type" value="Genomic_DNA"/>
</dbReference>
<feature type="region of interest" description="Disordered" evidence="1">
    <location>
        <begin position="41"/>
        <end position="64"/>
    </location>
</feature>
<organism evidence="2 3">
    <name type="scientific">Gluconacetobacter sacchari DSM 12717</name>
    <dbReference type="NCBI Taxonomy" id="1307940"/>
    <lineage>
        <taxon>Bacteria</taxon>
        <taxon>Pseudomonadati</taxon>
        <taxon>Pseudomonadota</taxon>
        <taxon>Alphaproteobacteria</taxon>
        <taxon>Acetobacterales</taxon>
        <taxon>Acetobacteraceae</taxon>
        <taxon>Gluconacetobacter</taxon>
    </lineage>
</organism>
<accession>A0ABQ0P718</accession>
<proteinExistence type="predicted"/>
<gene>
    <name evidence="2" type="ORF">AA12717_1892</name>
</gene>
<name>A0ABQ0P718_9PROT</name>
<reference evidence="2" key="1">
    <citation type="submission" date="2013-04" db="EMBL/GenBank/DDBJ databases">
        <title>The genome sequencing project of 58 acetic acid bacteria.</title>
        <authorList>
            <person name="Okamoto-Kainuma A."/>
            <person name="Ishikawa M."/>
            <person name="Umino S."/>
            <person name="Koizumi Y."/>
            <person name="Shiwa Y."/>
            <person name="Yoshikawa H."/>
            <person name="Matsutani M."/>
            <person name="Matsushita K."/>
        </authorList>
    </citation>
    <scope>NUCLEOTIDE SEQUENCE</scope>
    <source>
        <strain evidence="2">DSM 12717</strain>
    </source>
</reference>
<sequence length="79" mass="8806">MLEAVIPPGGDGAWVCYDRRREPVLEGRRLHYTQGIDDAAGLDAGRSDGPVGVQTMTRRDMRGGRNRRRKAVCDVIPWV</sequence>
<keyword evidence="3" id="KW-1185">Reference proteome</keyword>